<name>A0A0A1XTD2_ZEUCU</name>
<keyword evidence="1" id="KW-0472">Membrane</keyword>
<dbReference type="EMBL" id="GBXI01000399">
    <property type="protein sequence ID" value="JAD13893.1"/>
    <property type="molecule type" value="Transcribed_RNA"/>
</dbReference>
<dbReference type="PANTHER" id="PTHR41152">
    <property type="entry name" value="AT26438P-RELATED"/>
    <property type="match status" value="1"/>
</dbReference>
<protein>
    <submittedName>
        <fullName evidence="3">Ancylostoma secreted protein</fullName>
    </submittedName>
</protein>
<feature type="transmembrane region" description="Helical" evidence="1">
    <location>
        <begin position="36"/>
        <end position="58"/>
    </location>
</feature>
<reference evidence="3" key="2">
    <citation type="journal article" date="2015" name="Gigascience">
        <title>Reconstructing a comprehensive transcriptome assembly of a white-pupal translocated strain of the pest fruit fly Bactrocera cucurbitae.</title>
        <authorList>
            <person name="Sim S.B."/>
            <person name="Calla B."/>
            <person name="Hall B."/>
            <person name="DeRego T."/>
            <person name="Geib S.M."/>
        </authorList>
    </citation>
    <scope>NUCLEOTIDE SEQUENCE</scope>
</reference>
<evidence type="ECO:0000259" key="2">
    <source>
        <dbReference type="Pfam" id="PF24985"/>
    </source>
</evidence>
<evidence type="ECO:0000256" key="1">
    <source>
        <dbReference type="SAM" id="Phobius"/>
    </source>
</evidence>
<sequence length="196" mass="22735">MQEIWCFFKILEVLLGIACLTFHVVGFLRNEPLPHNLFYCGTFASFMIYSALGILNNLFGRGPTARMEAVTTTLGAVMHFTASLLSMYHAENDFHLLFLTDMEEPNHRYFFYCKAQSIAALTTGGMYMLHATYAYDASFIRLKRETPAGVSDDGETEDEIEFVQRHRTHIEMFVFGKWVHTQLLSYEWFRKLAEKR</sequence>
<dbReference type="Pfam" id="PF24985">
    <property type="entry name" value="DUF7775"/>
    <property type="match status" value="1"/>
</dbReference>
<proteinExistence type="predicted"/>
<dbReference type="InterPro" id="IPR056677">
    <property type="entry name" value="DUF7775"/>
</dbReference>
<dbReference type="AlphaFoldDB" id="A0A0A1XTD2"/>
<dbReference type="OrthoDB" id="7789408at2759"/>
<accession>A0A0A1XTD2</accession>
<reference evidence="3" key="1">
    <citation type="submission" date="2014-11" db="EMBL/GenBank/DDBJ databases">
        <authorList>
            <person name="Geib S."/>
        </authorList>
    </citation>
    <scope>NUCLEOTIDE SEQUENCE</scope>
</reference>
<dbReference type="GeneID" id="105218169"/>
<keyword evidence="1" id="KW-1133">Transmembrane helix</keyword>
<gene>
    <name evidence="3" type="primary">ASP_0</name>
    <name evidence="3" type="ORF">g.58314</name>
</gene>
<dbReference type="PANTHER" id="PTHR41152:SF8">
    <property type="entry name" value="AT26438P-RELATED"/>
    <property type="match status" value="1"/>
</dbReference>
<keyword evidence="1" id="KW-0812">Transmembrane</keyword>
<feature type="transmembrane region" description="Helical" evidence="1">
    <location>
        <begin position="7"/>
        <end position="30"/>
    </location>
</feature>
<evidence type="ECO:0000313" key="3">
    <source>
        <dbReference type="EMBL" id="JAD13893.1"/>
    </source>
</evidence>
<organism evidence="3">
    <name type="scientific">Zeugodacus cucurbitae</name>
    <name type="common">Melon fruit fly</name>
    <name type="synonym">Bactrocera cucurbitae</name>
    <dbReference type="NCBI Taxonomy" id="28588"/>
    <lineage>
        <taxon>Eukaryota</taxon>
        <taxon>Metazoa</taxon>
        <taxon>Ecdysozoa</taxon>
        <taxon>Arthropoda</taxon>
        <taxon>Hexapoda</taxon>
        <taxon>Insecta</taxon>
        <taxon>Pterygota</taxon>
        <taxon>Neoptera</taxon>
        <taxon>Endopterygota</taxon>
        <taxon>Diptera</taxon>
        <taxon>Brachycera</taxon>
        <taxon>Muscomorpha</taxon>
        <taxon>Tephritoidea</taxon>
        <taxon>Tephritidae</taxon>
        <taxon>Zeugodacus</taxon>
        <taxon>Zeugodacus</taxon>
    </lineage>
</organism>
<feature type="domain" description="DUF7775" evidence="2">
    <location>
        <begin position="3"/>
        <end position="137"/>
    </location>
</feature>